<gene>
    <name evidence="1" type="ORF">P167DRAFT_308915</name>
</gene>
<dbReference type="OrthoDB" id="5393340at2759"/>
<dbReference type="AlphaFoldDB" id="A0A3N4KIT7"/>
<evidence type="ECO:0000313" key="2">
    <source>
        <dbReference type="Proteomes" id="UP000277580"/>
    </source>
</evidence>
<reference evidence="1 2" key="1">
    <citation type="journal article" date="2018" name="Nat. Ecol. Evol.">
        <title>Pezizomycetes genomes reveal the molecular basis of ectomycorrhizal truffle lifestyle.</title>
        <authorList>
            <person name="Murat C."/>
            <person name="Payen T."/>
            <person name="Noel B."/>
            <person name="Kuo A."/>
            <person name="Morin E."/>
            <person name="Chen J."/>
            <person name="Kohler A."/>
            <person name="Krizsan K."/>
            <person name="Balestrini R."/>
            <person name="Da Silva C."/>
            <person name="Montanini B."/>
            <person name="Hainaut M."/>
            <person name="Levati E."/>
            <person name="Barry K.W."/>
            <person name="Belfiori B."/>
            <person name="Cichocki N."/>
            <person name="Clum A."/>
            <person name="Dockter R.B."/>
            <person name="Fauchery L."/>
            <person name="Guy J."/>
            <person name="Iotti M."/>
            <person name="Le Tacon F."/>
            <person name="Lindquist E.A."/>
            <person name="Lipzen A."/>
            <person name="Malagnac F."/>
            <person name="Mello A."/>
            <person name="Molinier V."/>
            <person name="Miyauchi S."/>
            <person name="Poulain J."/>
            <person name="Riccioni C."/>
            <person name="Rubini A."/>
            <person name="Sitrit Y."/>
            <person name="Splivallo R."/>
            <person name="Traeger S."/>
            <person name="Wang M."/>
            <person name="Zifcakova L."/>
            <person name="Wipf D."/>
            <person name="Zambonelli A."/>
            <person name="Paolocci F."/>
            <person name="Nowrousian M."/>
            <person name="Ottonello S."/>
            <person name="Baldrian P."/>
            <person name="Spatafora J.W."/>
            <person name="Henrissat B."/>
            <person name="Nagy L.G."/>
            <person name="Aury J.M."/>
            <person name="Wincker P."/>
            <person name="Grigoriev I.V."/>
            <person name="Bonfante P."/>
            <person name="Martin F.M."/>
        </authorList>
    </citation>
    <scope>NUCLEOTIDE SEQUENCE [LARGE SCALE GENOMIC DNA]</scope>
    <source>
        <strain evidence="1 2">CCBAS932</strain>
    </source>
</reference>
<dbReference type="InParanoid" id="A0A3N4KIT7"/>
<dbReference type="Proteomes" id="UP000277580">
    <property type="component" value="Unassembled WGS sequence"/>
</dbReference>
<keyword evidence="2" id="KW-1185">Reference proteome</keyword>
<protein>
    <submittedName>
        <fullName evidence="1">Uncharacterized protein</fullName>
    </submittedName>
</protein>
<dbReference type="EMBL" id="ML119153">
    <property type="protein sequence ID" value="RPB09318.1"/>
    <property type="molecule type" value="Genomic_DNA"/>
</dbReference>
<dbReference type="InterPro" id="IPR032675">
    <property type="entry name" value="LRR_dom_sf"/>
</dbReference>
<proteinExistence type="predicted"/>
<evidence type="ECO:0000313" key="1">
    <source>
        <dbReference type="EMBL" id="RPB09318.1"/>
    </source>
</evidence>
<accession>A0A3N4KIT7</accession>
<name>A0A3N4KIT7_9PEZI</name>
<dbReference type="SUPFAM" id="SSF52047">
    <property type="entry name" value="RNI-like"/>
    <property type="match status" value="1"/>
</dbReference>
<organism evidence="1 2">
    <name type="scientific">Morchella conica CCBAS932</name>
    <dbReference type="NCBI Taxonomy" id="1392247"/>
    <lineage>
        <taxon>Eukaryota</taxon>
        <taxon>Fungi</taxon>
        <taxon>Dikarya</taxon>
        <taxon>Ascomycota</taxon>
        <taxon>Pezizomycotina</taxon>
        <taxon>Pezizomycetes</taxon>
        <taxon>Pezizales</taxon>
        <taxon>Morchellaceae</taxon>
        <taxon>Morchella</taxon>
    </lineage>
</organism>
<sequence length="439" mass="50142">MLLTDLPRDILLEILDRLWEDSQPNFSSEEFIFRCRSMIGVGATCRALRIAALPYIYSELSLSINREALCKFLNDYKYIAAYIRKLTFTYSDRLDSLSPFLVRNVISQCTGLQTLDIICYNDSTVLDYSARMILEWLPPESIQSIKCLDIMTNMGDILQCVQKVGKLSVNGDFSKLQDLKLDGRLNNRSIFDLVPNEVGSEILPQVRKLSLKTWLKETGPLGAFIAKMLPNVESLHLETVEKLAYTILSAYVDLGTRITELQIAECHPIPIGIDTTIHAISPYHLCEIIPKLSHRLTKFTIPAESPDLSPVCHCLFRNIDDWPLLVELTLSGVTGCEGLKPDLLHSAMTELARTHPGATILLERGRDLMVDIKPKGPKTIAPVEIFERLSIPFDHFYPPSPYYDEFYDHDHDFDLDVEDAMEEYFENENYEDDDYYYGY</sequence>
<dbReference type="Gene3D" id="3.80.10.10">
    <property type="entry name" value="Ribonuclease Inhibitor"/>
    <property type="match status" value="1"/>
</dbReference>